<dbReference type="Pfam" id="PF00144">
    <property type="entry name" value="Beta-lactamase"/>
    <property type="match status" value="1"/>
</dbReference>
<dbReference type="InterPro" id="IPR012338">
    <property type="entry name" value="Beta-lactam/transpept-like"/>
</dbReference>
<dbReference type="Gene3D" id="3.40.710.10">
    <property type="entry name" value="DD-peptidase/beta-lactamase superfamily"/>
    <property type="match status" value="1"/>
</dbReference>
<dbReference type="Proteomes" id="UP000800040">
    <property type="component" value="Unassembled WGS sequence"/>
</dbReference>
<gene>
    <name evidence="2" type="ORF">BDW02DRAFT_564093</name>
</gene>
<dbReference type="AlphaFoldDB" id="A0A6A5KTE3"/>
<dbReference type="PANTHER" id="PTHR43283">
    <property type="entry name" value="BETA-LACTAMASE-RELATED"/>
    <property type="match status" value="1"/>
</dbReference>
<keyword evidence="3" id="KW-1185">Reference proteome</keyword>
<dbReference type="SUPFAM" id="SSF56601">
    <property type="entry name" value="beta-lactamase/transpeptidase-like"/>
    <property type="match status" value="1"/>
</dbReference>
<dbReference type="OrthoDB" id="428260at2759"/>
<evidence type="ECO:0000313" key="2">
    <source>
        <dbReference type="EMBL" id="KAF1839542.1"/>
    </source>
</evidence>
<dbReference type="EMBL" id="ML975245">
    <property type="protein sequence ID" value="KAF1839542.1"/>
    <property type="molecule type" value="Genomic_DNA"/>
</dbReference>
<dbReference type="PANTHER" id="PTHR43283:SF3">
    <property type="entry name" value="BETA-LACTAMASE FAMILY PROTEIN (AFU_ORTHOLOGUE AFUA_5G07500)"/>
    <property type="match status" value="1"/>
</dbReference>
<feature type="domain" description="Beta-lactamase-related" evidence="1">
    <location>
        <begin position="25"/>
        <end position="388"/>
    </location>
</feature>
<sequence>MPLSSDVTKKLRQTLETACANPTSDIPGLSVVVVGKDGKELFAHAAGKRGVSSSEPMTLDNVFWIASCTKMVTGIACMQLVEQGVLHLDDGDELEKLCPELKSIKVLQEDGTLIEKNKKITLRMLLAHTAGFGYSFFNERLRTFSAPVGFDEFSGNMEDIMQPLVNQPGEGWEYGVGVDFAGLALERATSMSLNDYMHKSIFRPLGLKNISMFPTADMKRKLAYMNQRRHDGSLVARGHLLRRPLVVDAGEASSVLNSGGAGCFSSPSDYCQIIATLLNDGTSPITGTPILNKATVDDMFTNQIPKFPNFARQGIPDAKPDLTNPIPEIYPVPGDPPQGWGLTFMLSNGGITGRSKSTGSWAGLPNCWWWCDREKGVGGLVCSQVLPFADAKVLGTWFDIETQIYNAL</sequence>
<proteinExistence type="predicted"/>
<protein>
    <submittedName>
        <fullName evidence="2">Beta-lactamase family protein</fullName>
    </submittedName>
</protein>
<evidence type="ECO:0000313" key="3">
    <source>
        <dbReference type="Proteomes" id="UP000800040"/>
    </source>
</evidence>
<organism evidence="2 3">
    <name type="scientific">Decorospora gaudefroyi</name>
    <dbReference type="NCBI Taxonomy" id="184978"/>
    <lineage>
        <taxon>Eukaryota</taxon>
        <taxon>Fungi</taxon>
        <taxon>Dikarya</taxon>
        <taxon>Ascomycota</taxon>
        <taxon>Pezizomycotina</taxon>
        <taxon>Dothideomycetes</taxon>
        <taxon>Pleosporomycetidae</taxon>
        <taxon>Pleosporales</taxon>
        <taxon>Pleosporineae</taxon>
        <taxon>Pleosporaceae</taxon>
        <taxon>Decorospora</taxon>
    </lineage>
</organism>
<evidence type="ECO:0000259" key="1">
    <source>
        <dbReference type="Pfam" id="PF00144"/>
    </source>
</evidence>
<name>A0A6A5KTE3_9PLEO</name>
<dbReference type="InterPro" id="IPR001466">
    <property type="entry name" value="Beta-lactam-related"/>
</dbReference>
<dbReference type="InterPro" id="IPR050789">
    <property type="entry name" value="Diverse_Enzym_Activities"/>
</dbReference>
<reference evidence="2" key="1">
    <citation type="submission" date="2020-01" db="EMBL/GenBank/DDBJ databases">
        <authorList>
            <consortium name="DOE Joint Genome Institute"/>
            <person name="Haridas S."/>
            <person name="Albert R."/>
            <person name="Binder M."/>
            <person name="Bloem J."/>
            <person name="Labutti K."/>
            <person name="Salamov A."/>
            <person name="Andreopoulos B."/>
            <person name="Baker S.E."/>
            <person name="Barry K."/>
            <person name="Bills G."/>
            <person name="Bluhm B.H."/>
            <person name="Cannon C."/>
            <person name="Castanera R."/>
            <person name="Culley D.E."/>
            <person name="Daum C."/>
            <person name="Ezra D."/>
            <person name="Gonzalez J.B."/>
            <person name="Henrissat B."/>
            <person name="Kuo A."/>
            <person name="Liang C."/>
            <person name="Lipzen A."/>
            <person name="Lutzoni F."/>
            <person name="Magnuson J."/>
            <person name="Mondo S."/>
            <person name="Nolan M."/>
            <person name="Ohm R."/>
            <person name="Pangilinan J."/>
            <person name="Park H.-J."/>
            <person name="Ramirez L."/>
            <person name="Alfaro M."/>
            <person name="Sun H."/>
            <person name="Tritt A."/>
            <person name="Yoshinaga Y."/>
            <person name="Zwiers L.-H."/>
            <person name="Turgeon B.G."/>
            <person name="Goodwin S.B."/>
            <person name="Spatafora J.W."/>
            <person name="Crous P.W."/>
            <person name="Grigoriev I.V."/>
        </authorList>
    </citation>
    <scope>NUCLEOTIDE SEQUENCE</scope>
    <source>
        <strain evidence="2">P77</strain>
    </source>
</reference>
<accession>A0A6A5KTE3</accession>